<keyword evidence="10" id="KW-1185">Reference proteome</keyword>
<dbReference type="KEGG" id="hcq:109513558"/>
<evidence type="ECO:0000259" key="8">
    <source>
        <dbReference type="PROSITE" id="PS50835"/>
    </source>
</evidence>
<accession>A0A3Q2XTH2</accession>
<dbReference type="InterPro" id="IPR050160">
    <property type="entry name" value="MHC/Immunoglobulin"/>
</dbReference>
<dbReference type="GO" id="GO:0042612">
    <property type="term" value="C:MHC class I protein complex"/>
    <property type="evidence" value="ECO:0007669"/>
    <property type="project" value="UniProtKB-KW"/>
</dbReference>
<dbReference type="OMA" id="NTYIWEA"/>
<evidence type="ECO:0000313" key="10">
    <source>
        <dbReference type="Proteomes" id="UP000264820"/>
    </source>
</evidence>
<protein>
    <recommendedName>
        <fullName evidence="3">Beta-2-microglobulin</fullName>
    </recommendedName>
</protein>
<dbReference type="PROSITE" id="PS50835">
    <property type="entry name" value="IG_LIKE"/>
    <property type="match status" value="1"/>
</dbReference>
<dbReference type="InterPro" id="IPR013783">
    <property type="entry name" value="Ig-like_fold"/>
</dbReference>
<evidence type="ECO:0000256" key="6">
    <source>
        <dbReference type="ARBA" id="ARBA00022859"/>
    </source>
</evidence>
<dbReference type="CTD" id="567"/>
<reference evidence="9" key="2">
    <citation type="submission" date="2025-09" db="UniProtKB">
        <authorList>
            <consortium name="Ensembl"/>
        </authorList>
    </citation>
    <scope>IDENTIFICATION</scope>
</reference>
<dbReference type="AlphaFoldDB" id="A0A3Q2XTH2"/>
<evidence type="ECO:0000256" key="7">
    <source>
        <dbReference type="ARBA" id="ARBA00023319"/>
    </source>
</evidence>
<dbReference type="GO" id="GO:0005576">
    <property type="term" value="C:extracellular region"/>
    <property type="evidence" value="ECO:0007669"/>
    <property type="project" value="UniProtKB-SubCell"/>
</dbReference>
<dbReference type="GeneID" id="109513558"/>
<dbReference type="GO" id="GO:0002474">
    <property type="term" value="P:antigen processing and presentation of peptide antigen via MHC class I"/>
    <property type="evidence" value="ECO:0007669"/>
    <property type="project" value="UniProtKB-KW"/>
</dbReference>
<dbReference type="PROSITE" id="PS00290">
    <property type="entry name" value="IG_MHC"/>
    <property type="match status" value="1"/>
</dbReference>
<proteinExistence type="inferred from homology"/>
<evidence type="ECO:0000256" key="3">
    <source>
        <dbReference type="ARBA" id="ARBA00018767"/>
    </source>
</evidence>
<dbReference type="InterPro" id="IPR007110">
    <property type="entry name" value="Ig-like_dom"/>
</dbReference>
<dbReference type="Pfam" id="PF07654">
    <property type="entry name" value="C1-set"/>
    <property type="match status" value="1"/>
</dbReference>
<keyword evidence="5" id="KW-0964">Secreted</keyword>
<evidence type="ECO:0000256" key="5">
    <source>
        <dbReference type="ARBA" id="ARBA00022525"/>
    </source>
</evidence>
<dbReference type="InterPro" id="IPR003006">
    <property type="entry name" value="Ig/MHC_CS"/>
</dbReference>
<sequence length="117" mass="13369">MKYMVIYAVLAAVYWKVDSKFQSPMVQVYSHQPGRFGAPNTLICHVSQFHPPDVTIQLLKNGVEIPGAIETDLSFGKNWHFHLTKYAPFTPARDDKYICRVTHSSDPSKSIDWDPNM</sequence>
<evidence type="ECO:0000256" key="1">
    <source>
        <dbReference type="ARBA" id="ARBA00004613"/>
    </source>
</evidence>
<dbReference type="SUPFAM" id="SSF48726">
    <property type="entry name" value="Immunoglobulin"/>
    <property type="match status" value="1"/>
</dbReference>
<comment type="subcellular location">
    <subcellularLocation>
        <location evidence="1">Secreted</location>
    </subcellularLocation>
</comment>
<keyword evidence="7" id="KW-0393">Immunoglobulin domain</keyword>
<evidence type="ECO:0000256" key="4">
    <source>
        <dbReference type="ARBA" id="ARBA00022451"/>
    </source>
</evidence>
<dbReference type="Ensembl" id="ENSHCOT00000001895.1">
    <property type="protein sequence ID" value="ENSHCOP00000007497.1"/>
    <property type="gene ID" value="ENSHCOG00000009536.1"/>
</dbReference>
<dbReference type="Proteomes" id="UP000264820">
    <property type="component" value="Unplaced"/>
</dbReference>
<reference evidence="9" key="1">
    <citation type="submission" date="2025-08" db="UniProtKB">
        <authorList>
            <consortium name="Ensembl"/>
        </authorList>
    </citation>
    <scope>IDENTIFICATION</scope>
</reference>
<dbReference type="Gene3D" id="2.60.40.10">
    <property type="entry name" value="Immunoglobulins"/>
    <property type="match status" value="1"/>
</dbReference>
<evidence type="ECO:0000313" key="9">
    <source>
        <dbReference type="Ensembl" id="ENSHCOP00000007497.1"/>
    </source>
</evidence>
<dbReference type="RefSeq" id="XP_019721650.1">
    <property type="nucleotide sequence ID" value="XM_019866091.1"/>
</dbReference>
<dbReference type="InterPro" id="IPR036179">
    <property type="entry name" value="Ig-like_dom_sf"/>
</dbReference>
<dbReference type="GeneTree" id="ENSGT00940000165013"/>
<dbReference type="SMART" id="SM00407">
    <property type="entry name" value="IGc1"/>
    <property type="match status" value="1"/>
</dbReference>
<evidence type="ECO:0000256" key="2">
    <source>
        <dbReference type="ARBA" id="ARBA00009564"/>
    </source>
</evidence>
<organism evidence="9 10">
    <name type="scientific">Hippocampus comes</name>
    <name type="common">Tiger tail seahorse</name>
    <dbReference type="NCBI Taxonomy" id="109280"/>
    <lineage>
        <taxon>Eukaryota</taxon>
        <taxon>Metazoa</taxon>
        <taxon>Chordata</taxon>
        <taxon>Craniata</taxon>
        <taxon>Vertebrata</taxon>
        <taxon>Euteleostomi</taxon>
        <taxon>Actinopterygii</taxon>
        <taxon>Neopterygii</taxon>
        <taxon>Teleostei</taxon>
        <taxon>Neoteleostei</taxon>
        <taxon>Acanthomorphata</taxon>
        <taxon>Syngnathiaria</taxon>
        <taxon>Syngnathiformes</taxon>
        <taxon>Syngnathoidei</taxon>
        <taxon>Syngnathidae</taxon>
        <taxon>Hippocampus</taxon>
    </lineage>
</organism>
<dbReference type="OrthoDB" id="9949628at2759"/>
<comment type="similarity">
    <text evidence="2">Belongs to the beta-2-microglobulin family.</text>
</comment>
<dbReference type="STRING" id="109280.ENSHCOP00000007497"/>
<dbReference type="InterPro" id="IPR003597">
    <property type="entry name" value="Ig_C1-set"/>
</dbReference>
<dbReference type="PANTHER" id="PTHR19944">
    <property type="entry name" value="MHC CLASS II-RELATED"/>
    <property type="match status" value="1"/>
</dbReference>
<keyword evidence="4" id="KW-0490">MHC I</keyword>
<feature type="domain" description="Ig-like" evidence="8">
    <location>
        <begin position="24"/>
        <end position="112"/>
    </location>
</feature>
<keyword evidence="6" id="KW-0391">Immunity</keyword>
<name>A0A3Q2XTH2_HIPCM</name>
<dbReference type="PANTHER" id="PTHR19944:SF62">
    <property type="entry name" value="BETA-2-MICROGLOBULIN"/>
    <property type="match status" value="1"/>
</dbReference>